<evidence type="ECO:0000313" key="2">
    <source>
        <dbReference type="Proteomes" id="UP001438189"/>
    </source>
</evidence>
<evidence type="ECO:0008006" key="3">
    <source>
        <dbReference type="Google" id="ProtNLM"/>
    </source>
</evidence>
<dbReference type="RefSeq" id="WP_112346055.1">
    <property type="nucleotide sequence ID" value="NZ_JBETME010000007.1"/>
</dbReference>
<gene>
    <name evidence="1" type="ORF">ABVB70_17360</name>
</gene>
<comment type="caution">
    <text evidence="1">The sequence shown here is derived from an EMBL/GenBank/DDBJ whole genome shotgun (WGS) entry which is preliminary data.</text>
</comment>
<dbReference type="EMBL" id="JBETME010000007">
    <property type="protein sequence ID" value="MES4992112.1"/>
    <property type="molecule type" value="Genomic_DNA"/>
</dbReference>
<accession>A0ABD5LNA9</accession>
<name>A0ABD5LNA9_AGRRD</name>
<protein>
    <recommendedName>
        <fullName evidence="3">HTH cro/C1-type domain-containing protein</fullName>
    </recommendedName>
</protein>
<dbReference type="Proteomes" id="UP001438189">
    <property type="component" value="Unassembled WGS sequence"/>
</dbReference>
<evidence type="ECO:0000313" key="1">
    <source>
        <dbReference type="EMBL" id="MES4992112.1"/>
    </source>
</evidence>
<dbReference type="AlphaFoldDB" id="A0ABD5LNA9"/>
<sequence>MKYGVFEDGFPKGFYSEELHGDNIPPEAIEITDEQWFELINNQGMRRFVDGQVVEYTAPVEPVPPPPITRRQLRLTLVRNGIPLSSVEAAIAAMPDGLDKQEAQIEWADASSFNRNHPTLKAIAVALGLSDTQIDAMWMEAAAA</sequence>
<reference evidence="1 2" key="1">
    <citation type="submission" date="2024-06" db="EMBL/GenBank/DDBJ databases">
        <title>Genome sequencing of Agrobacterium spp. from tobacco in Serbia.</title>
        <authorList>
            <person name="Ilicic R.J."/>
            <person name="Studholme D.J."/>
            <person name="Jelusic A."/>
            <person name="Barac G."/>
            <person name="Bagi F."/>
            <person name="Popovic Milovanovic T."/>
        </authorList>
    </citation>
    <scope>NUCLEOTIDE SEQUENCE [LARGE SCALE GENOMIC DNA]</scope>
    <source>
        <strain evidence="1 2">DA1</strain>
    </source>
</reference>
<organism evidence="1 2">
    <name type="scientific">Agrobacterium radiobacter</name>
    <dbReference type="NCBI Taxonomy" id="362"/>
    <lineage>
        <taxon>Bacteria</taxon>
        <taxon>Pseudomonadati</taxon>
        <taxon>Pseudomonadota</taxon>
        <taxon>Alphaproteobacteria</taxon>
        <taxon>Hyphomicrobiales</taxon>
        <taxon>Rhizobiaceae</taxon>
        <taxon>Rhizobium/Agrobacterium group</taxon>
        <taxon>Agrobacterium</taxon>
        <taxon>Agrobacterium tumefaciens complex</taxon>
    </lineage>
</organism>
<proteinExistence type="predicted"/>